<keyword evidence="2" id="KW-0378">Hydrolase</keyword>
<dbReference type="GO" id="GO:0019748">
    <property type="term" value="P:secondary metabolic process"/>
    <property type="evidence" value="ECO:0007669"/>
    <property type="project" value="TreeGrafter"/>
</dbReference>
<gene>
    <name evidence="2" type="ORF">G2W53_032492</name>
</gene>
<evidence type="ECO:0000313" key="2">
    <source>
        <dbReference type="EMBL" id="KAF7811516.1"/>
    </source>
</evidence>
<organism evidence="2 3">
    <name type="scientific">Senna tora</name>
    <dbReference type="NCBI Taxonomy" id="362788"/>
    <lineage>
        <taxon>Eukaryota</taxon>
        <taxon>Viridiplantae</taxon>
        <taxon>Streptophyta</taxon>
        <taxon>Embryophyta</taxon>
        <taxon>Tracheophyta</taxon>
        <taxon>Spermatophyta</taxon>
        <taxon>Magnoliopsida</taxon>
        <taxon>eudicotyledons</taxon>
        <taxon>Gunneridae</taxon>
        <taxon>Pentapetalae</taxon>
        <taxon>rosids</taxon>
        <taxon>fabids</taxon>
        <taxon>Fabales</taxon>
        <taxon>Fabaceae</taxon>
        <taxon>Caesalpinioideae</taxon>
        <taxon>Cassia clade</taxon>
        <taxon>Senna</taxon>
    </lineage>
</organism>
<dbReference type="Proteomes" id="UP000634136">
    <property type="component" value="Unassembled WGS sequence"/>
</dbReference>
<name>A0A834SZ48_9FABA</name>
<proteinExistence type="inferred from homology"/>
<keyword evidence="2" id="KW-0121">Carboxypeptidase</keyword>
<reference evidence="2" key="1">
    <citation type="submission" date="2020-09" db="EMBL/GenBank/DDBJ databases">
        <title>Genome-Enabled Discovery of Anthraquinone Biosynthesis in Senna tora.</title>
        <authorList>
            <person name="Kang S.-H."/>
            <person name="Pandey R.P."/>
            <person name="Lee C.-M."/>
            <person name="Sim J.-S."/>
            <person name="Jeong J.-T."/>
            <person name="Choi B.-S."/>
            <person name="Jung M."/>
            <person name="Ginzburg D."/>
            <person name="Zhao K."/>
            <person name="Won S.Y."/>
            <person name="Oh T.-J."/>
            <person name="Yu Y."/>
            <person name="Kim N.-H."/>
            <person name="Lee O.R."/>
            <person name="Lee T.-H."/>
            <person name="Bashyal P."/>
            <person name="Kim T.-S."/>
            <person name="Lee W.-H."/>
            <person name="Kawkins C."/>
            <person name="Kim C.-K."/>
            <person name="Kim J.S."/>
            <person name="Ahn B.O."/>
            <person name="Rhee S.Y."/>
            <person name="Sohng J.K."/>
        </authorList>
    </citation>
    <scope>NUCLEOTIDE SEQUENCE</scope>
    <source>
        <tissue evidence="2">Leaf</tissue>
    </source>
</reference>
<evidence type="ECO:0000313" key="3">
    <source>
        <dbReference type="Proteomes" id="UP000634136"/>
    </source>
</evidence>
<comment type="similarity">
    <text evidence="1">Belongs to the peptidase S10 family.</text>
</comment>
<evidence type="ECO:0000256" key="1">
    <source>
        <dbReference type="ARBA" id="ARBA00009431"/>
    </source>
</evidence>
<keyword evidence="3" id="KW-1185">Reference proteome</keyword>
<dbReference type="PANTHER" id="PTHR11802">
    <property type="entry name" value="SERINE PROTEASE FAMILY S10 SERINE CARBOXYPEPTIDASE"/>
    <property type="match status" value="1"/>
</dbReference>
<dbReference type="InterPro" id="IPR029058">
    <property type="entry name" value="AB_hydrolase_fold"/>
</dbReference>
<dbReference type="PANTHER" id="PTHR11802:SF29">
    <property type="entry name" value="SERINE CARBOXYPEPTIDASE-LIKE 19"/>
    <property type="match status" value="1"/>
</dbReference>
<dbReference type="GO" id="GO:0004185">
    <property type="term" value="F:serine-type carboxypeptidase activity"/>
    <property type="evidence" value="ECO:0007669"/>
    <property type="project" value="InterPro"/>
</dbReference>
<protein>
    <submittedName>
        <fullName evidence="2">Serine carboxypeptidase-like 7 isoform X4</fullName>
    </submittedName>
</protein>
<dbReference type="Pfam" id="PF00450">
    <property type="entry name" value="Peptidase_S10"/>
    <property type="match status" value="1"/>
</dbReference>
<dbReference type="AlphaFoldDB" id="A0A834SZ48"/>
<dbReference type="SUPFAM" id="SSF53474">
    <property type="entry name" value="alpha/beta-Hydrolases"/>
    <property type="match status" value="1"/>
</dbReference>
<dbReference type="GO" id="GO:0006508">
    <property type="term" value="P:proteolysis"/>
    <property type="evidence" value="ECO:0007669"/>
    <property type="project" value="InterPro"/>
</dbReference>
<sequence>MHMKMLLLSYENGLLIALEESQRCPLMLWLTSGLGCSALSALTFEIDFKYNFVDLPANTGFSYAKPPIATQRSDSKQVQHAVQFIRKGYILGNPITNFTEDQNYKIPFAHGMELISDELYQSYGELLITYWVNDVVRRALGIRQGSIGQWKRCLKTPYAKDIESSFPFHVELSTKEYRALVYSGDHDFVVPFSATQAWIRSLNYSIVDEWRPWLVQTQIAGYTRMYLNGMTFATVKEDPKGEVHIVVVNSLVLVSVIELHHEGYGVVEGDFKDSLREGTEQGIQLQSTKAKNALQCLKGISQKPL</sequence>
<dbReference type="OrthoDB" id="735686at2759"/>
<dbReference type="InterPro" id="IPR001563">
    <property type="entry name" value="Peptidase_S10"/>
</dbReference>
<accession>A0A834SZ48</accession>
<dbReference type="GO" id="GO:0016747">
    <property type="term" value="F:acyltransferase activity, transferring groups other than amino-acyl groups"/>
    <property type="evidence" value="ECO:0007669"/>
    <property type="project" value="TreeGrafter"/>
</dbReference>
<comment type="caution">
    <text evidence="2">The sequence shown here is derived from an EMBL/GenBank/DDBJ whole genome shotgun (WGS) entry which is preliminary data.</text>
</comment>
<keyword evidence="2" id="KW-0645">Protease</keyword>
<dbReference type="Gene3D" id="3.40.50.1820">
    <property type="entry name" value="alpha/beta hydrolase"/>
    <property type="match status" value="3"/>
</dbReference>
<dbReference type="EMBL" id="JAAIUW010000010">
    <property type="protein sequence ID" value="KAF7811516.1"/>
    <property type="molecule type" value="Genomic_DNA"/>
</dbReference>